<dbReference type="Proteomes" id="UP000031278">
    <property type="component" value="Unassembled WGS sequence"/>
</dbReference>
<dbReference type="AlphaFoldDB" id="A0A0B9H4U0"/>
<proteinExistence type="predicted"/>
<sequence>MYKTLREMVNLFLTSKIYSPDNQNTTKPQISGGFGDIGYVLSKNKHPELFEQDGHFTLDLSEQETQKLELPKGFVIQLFRKPTESTPIFVYRIDVEADFIDLGNGQLDVLWQDAILVFYSFEENGRHYAIKEYHYIDELGVASAPCPEIILKYSGKEKEYLELWTTELTTKHNLLLGNFSFHKNLAEVDQRP</sequence>
<accession>A0A0B9H4U0</accession>
<gene>
    <name evidence="1" type="ORF">RJ45_09405</name>
</gene>
<reference evidence="1 2" key="1">
    <citation type="submission" date="2014-12" db="EMBL/GenBank/DDBJ databases">
        <title>Genome sequencing of Photobacterium gaetbulicola AD005a.</title>
        <authorList>
            <person name="Adrian T.G.S."/>
            <person name="Chan K.G."/>
        </authorList>
    </citation>
    <scope>NUCLEOTIDE SEQUENCE [LARGE SCALE GENOMIC DNA]</scope>
    <source>
        <strain evidence="1 2">AD005a</strain>
    </source>
</reference>
<name>A0A0B9H4U0_9GAMM</name>
<protein>
    <submittedName>
        <fullName evidence="1">Uncharacterized protein</fullName>
    </submittedName>
</protein>
<dbReference type="RefSeq" id="WP_039460874.1">
    <property type="nucleotide sequence ID" value="NZ_JWLZ01000148.1"/>
</dbReference>
<evidence type="ECO:0000313" key="2">
    <source>
        <dbReference type="Proteomes" id="UP000031278"/>
    </source>
</evidence>
<dbReference type="EMBL" id="JWLZ01000148">
    <property type="protein sequence ID" value="KHT63907.1"/>
    <property type="molecule type" value="Genomic_DNA"/>
</dbReference>
<organism evidence="1 2">
    <name type="scientific">Photobacterium gaetbulicola</name>
    <dbReference type="NCBI Taxonomy" id="1295392"/>
    <lineage>
        <taxon>Bacteria</taxon>
        <taxon>Pseudomonadati</taxon>
        <taxon>Pseudomonadota</taxon>
        <taxon>Gammaproteobacteria</taxon>
        <taxon>Vibrionales</taxon>
        <taxon>Vibrionaceae</taxon>
        <taxon>Photobacterium</taxon>
    </lineage>
</organism>
<comment type="caution">
    <text evidence="1">The sequence shown here is derived from an EMBL/GenBank/DDBJ whole genome shotgun (WGS) entry which is preliminary data.</text>
</comment>
<evidence type="ECO:0000313" key="1">
    <source>
        <dbReference type="EMBL" id="KHT63907.1"/>
    </source>
</evidence>